<dbReference type="Pfam" id="PF13183">
    <property type="entry name" value="Fer4_8"/>
    <property type="match status" value="1"/>
</dbReference>
<dbReference type="InterPro" id="IPR009051">
    <property type="entry name" value="Helical_ferredxn"/>
</dbReference>
<dbReference type="InterPro" id="IPR017900">
    <property type="entry name" value="4Fe4S_Fe_S_CS"/>
</dbReference>
<dbReference type="EMBL" id="MWPS01000022">
    <property type="protein sequence ID" value="OPG16110.1"/>
    <property type="molecule type" value="Genomic_DNA"/>
</dbReference>
<keyword evidence="4" id="KW-0677">Repeat</keyword>
<keyword evidence="5" id="KW-0249">Electron transport</keyword>
<keyword evidence="7" id="KW-0411">Iron-sulfur</keyword>
<dbReference type="Pfam" id="PF02589">
    <property type="entry name" value="LUD_dom"/>
    <property type="match status" value="1"/>
</dbReference>
<organism evidence="9 10">
    <name type="scientific">Ferroacidibacillus organovorans</name>
    <dbReference type="NCBI Taxonomy" id="1765683"/>
    <lineage>
        <taxon>Bacteria</taxon>
        <taxon>Bacillati</taxon>
        <taxon>Bacillota</taxon>
        <taxon>Bacilli</taxon>
        <taxon>Bacillales</taxon>
        <taxon>Alicyclobacillaceae</taxon>
        <taxon>Ferroacidibacillus</taxon>
    </lineage>
</organism>
<dbReference type="PANTHER" id="PTHR47153">
    <property type="entry name" value="LACTATE UTILIZATION PROTEIN B"/>
    <property type="match status" value="1"/>
</dbReference>
<dbReference type="InterPro" id="IPR004452">
    <property type="entry name" value="LutB/LldF"/>
</dbReference>
<accession>A0A1V4ETD1</accession>
<dbReference type="InterPro" id="IPR017896">
    <property type="entry name" value="4Fe4S_Fe-S-bd"/>
</dbReference>
<dbReference type="PROSITE" id="PS51379">
    <property type="entry name" value="4FE4S_FER_2"/>
    <property type="match status" value="1"/>
</dbReference>
<dbReference type="RefSeq" id="WP_079290691.1">
    <property type="nucleotide sequence ID" value="NZ_MWPS01000022.1"/>
</dbReference>
<dbReference type="Gene3D" id="3.40.50.10420">
    <property type="entry name" value="NagB/RpiA/CoA transferase-like"/>
    <property type="match status" value="1"/>
</dbReference>
<evidence type="ECO:0000256" key="3">
    <source>
        <dbReference type="ARBA" id="ARBA00022723"/>
    </source>
</evidence>
<evidence type="ECO:0000313" key="10">
    <source>
        <dbReference type="Proteomes" id="UP000190229"/>
    </source>
</evidence>
<evidence type="ECO:0000256" key="6">
    <source>
        <dbReference type="ARBA" id="ARBA00023004"/>
    </source>
</evidence>
<evidence type="ECO:0000256" key="1">
    <source>
        <dbReference type="ARBA" id="ARBA00022448"/>
    </source>
</evidence>
<evidence type="ECO:0000256" key="2">
    <source>
        <dbReference type="ARBA" id="ARBA00022485"/>
    </source>
</evidence>
<gene>
    <name evidence="9" type="ORF">B2M26_08695</name>
</gene>
<keyword evidence="1" id="KW-0813">Transport</keyword>
<reference evidence="9 10" key="1">
    <citation type="submission" date="2017-02" db="EMBL/GenBank/DDBJ databases">
        <title>Draft genome of Acidibacillus ferrooxidans Huett2.</title>
        <authorList>
            <person name="Schopf S."/>
        </authorList>
    </citation>
    <scope>NUCLEOTIDE SEQUENCE [LARGE SCALE GENOMIC DNA]</scope>
    <source>
        <strain evidence="9 10">Huett2</strain>
    </source>
</reference>
<keyword evidence="2" id="KW-0004">4Fe-4S</keyword>
<evidence type="ECO:0000256" key="4">
    <source>
        <dbReference type="ARBA" id="ARBA00022737"/>
    </source>
</evidence>
<dbReference type="Gene3D" id="1.10.1060.10">
    <property type="entry name" value="Alpha-helical ferredoxin"/>
    <property type="match status" value="1"/>
</dbReference>
<dbReference type="AlphaFoldDB" id="A0A1V4ETD1"/>
<dbReference type="PANTHER" id="PTHR47153:SF2">
    <property type="entry name" value="LACTATE UTILIZATION PROTEIN B"/>
    <property type="match status" value="1"/>
</dbReference>
<dbReference type="GO" id="GO:0046872">
    <property type="term" value="F:metal ion binding"/>
    <property type="evidence" value="ECO:0007669"/>
    <property type="project" value="UniProtKB-KW"/>
</dbReference>
<dbReference type="InterPro" id="IPR003741">
    <property type="entry name" value="LUD_dom"/>
</dbReference>
<dbReference type="PROSITE" id="PS00198">
    <property type="entry name" value="4FE4S_FER_1"/>
    <property type="match status" value="1"/>
</dbReference>
<comment type="caution">
    <text evidence="9">The sequence shown here is derived from an EMBL/GenBank/DDBJ whole genome shotgun (WGS) entry which is preliminary data.</text>
</comment>
<dbReference type="InterPro" id="IPR024569">
    <property type="entry name" value="LutB_C"/>
</dbReference>
<protein>
    <submittedName>
        <fullName evidence="9">Iron-sulfur cluster-binding protein</fullName>
    </submittedName>
</protein>
<evidence type="ECO:0000259" key="8">
    <source>
        <dbReference type="PROSITE" id="PS51379"/>
    </source>
</evidence>
<dbReference type="InterPro" id="IPR024185">
    <property type="entry name" value="FTHF_cligase-like_sf"/>
</dbReference>
<keyword evidence="3" id="KW-0479">Metal-binding</keyword>
<keyword evidence="10" id="KW-1185">Reference proteome</keyword>
<dbReference type="InterPro" id="IPR037171">
    <property type="entry name" value="NagB/RpiA_transferase-like"/>
</dbReference>
<dbReference type="Proteomes" id="UP000190229">
    <property type="component" value="Unassembled WGS sequence"/>
</dbReference>
<proteinExistence type="predicted"/>
<dbReference type="GO" id="GO:0006089">
    <property type="term" value="P:lactate metabolic process"/>
    <property type="evidence" value="ECO:0007669"/>
    <property type="project" value="InterPro"/>
</dbReference>
<evidence type="ECO:0000256" key="7">
    <source>
        <dbReference type="ARBA" id="ARBA00023014"/>
    </source>
</evidence>
<dbReference type="SUPFAM" id="SSF46548">
    <property type="entry name" value="alpha-helical ferredoxin"/>
    <property type="match status" value="1"/>
</dbReference>
<dbReference type="GO" id="GO:0051539">
    <property type="term" value="F:4 iron, 4 sulfur cluster binding"/>
    <property type="evidence" value="ECO:0007669"/>
    <property type="project" value="UniProtKB-KW"/>
</dbReference>
<feature type="domain" description="4Fe-4S ferredoxin-type" evidence="8">
    <location>
        <begin position="307"/>
        <end position="338"/>
    </location>
</feature>
<evidence type="ECO:0000313" key="9">
    <source>
        <dbReference type="EMBL" id="OPG16110.1"/>
    </source>
</evidence>
<keyword evidence="6" id="KW-0408">Iron</keyword>
<dbReference type="SUPFAM" id="SSF100950">
    <property type="entry name" value="NagB/RpiA/CoA transferase-like"/>
    <property type="match status" value="1"/>
</dbReference>
<dbReference type="NCBIfam" id="TIGR00273">
    <property type="entry name" value="LutB/LldF family L-lactate oxidation iron-sulfur protein"/>
    <property type="match status" value="1"/>
</dbReference>
<dbReference type="Pfam" id="PF11870">
    <property type="entry name" value="LutB_C"/>
    <property type="match status" value="1"/>
</dbReference>
<sequence length="485" mass="53741">MNVPKEVDHSQQDLSERSHRALQDEFLRSAVRFTVDRLRSKKKSSTEHIPHWEDLREQGRAIRSHTIAHLDAYLGQFAKHVRAAGGQVHFATDAREANARVLEIVRQKEARSVIKSKSMVSEEIEVNHHLEAAGIDVVESDLGEYIIQLAGETPSHIIIPSIHKNREQIKDLFTADGGADLTTDTKVLASFARRRMRERFLQADIGMTGCNFGIAESGTIVLFTNEGNADMVANLPKTHIVLMGMERVLPSLADLEVIANLLPRSATGQKLTTYMSMITGTKRPSEVDGAQELHVIILDNGRSKQLGDEHFQEVLNCIRCGACLNVCPVYRQIGGHAYGSVYPGPIGAVLTPLLEESDAHDDLPYASSLCGACYEACPVKIPLHEMLVKLRQRKVRAGKTSPQERALMKGFAWGFGNHRRYRLMMKAGRLVQMPLVKKGQIDAAFGPLSAWTASRAAPMLAATSFRERWPSLEQTLTANKGDDKA</sequence>
<evidence type="ECO:0000256" key="5">
    <source>
        <dbReference type="ARBA" id="ARBA00022982"/>
    </source>
</evidence>
<name>A0A1V4ETD1_9BACL</name>